<dbReference type="RefSeq" id="WP_102951518.1">
    <property type="nucleotide sequence ID" value="NZ_CP024847.1"/>
</dbReference>
<feature type="region of interest" description="DHBP synthase" evidence="19">
    <location>
        <begin position="1"/>
        <end position="199"/>
    </location>
</feature>
<dbReference type="GO" id="GO:0005525">
    <property type="term" value="F:GTP binding"/>
    <property type="evidence" value="ECO:0007669"/>
    <property type="project" value="UniProtKB-KW"/>
</dbReference>
<keyword evidence="8 19" id="KW-0686">Riboflavin biosynthesis</keyword>
<evidence type="ECO:0000256" key="6">
    <source>
        <dbReference type="ARBA" id="ARBA00005520"/>
    </source>
</evidence>
<evidence type="ECO:0000256" key="17">
    <source>
        <dbReference type="ARBA" id="ARBA00023268"/>
    </source>
</evidence>
<evidence type="ECO:0000256" key="8">
    <source>
        <dbReference type="ARBA" id="ARBA00022619"/>
    </source>
</evidence>
<organism evidence="21 22">
    <name type="scientific">Aquella oligotrophica</name>
    <dbReference type="NCBI Taxonomy" id="2067065"/>
    <lineage>
        <taxon>Bacteria</taxon>
        <taxon>Pseudomonadati</taxon>
        <taxon>Pseudomonadota</taxon>
        <taxon>Betaproteobacteria</taxon>
        <taxon>Neisseriales</taxon>
        <taxon>Neisseriaceae</taxon>
        <taxon>Aquella</taxon>
    </lineage>
</organism>
<feature type="region of interest" description="GTP cyclohydrolase II" evidence="19">
    <location>
        <begin position="200"/>
        <end position="394"/>
    </location>
</feature>
<feature type="binding site" evidence="19">
    <location>
        <position position="271"/>
    </location>
    <ligand>
        <name>GTP</name>
        <dbReference type="ChEBI" id="CHEBI:37565"/>
    </ligand>
</feature>
<evidence type="ECO:0000256" key="9">
    <source>
        <dbReference type="ARBA" id="ARBA00022723"/>
    </source>
</evidence>
<dbReference type="InterPro" id="IPR036144">
    <property type="entry name" value="RibA-like_sf"/>
</dbReference>
<reference evidence="22" key="1">
    <citation type="submission" date="2017-11" db="EMBL/GenBank/DDBJ databases">
        <authorList>
            <person name="Chan K.G."/>
            <person name="Lee L.S."/>
        </authorList>
    </citation>
    <scope>NUCLEOTIDE SEQUENCE [LARGE SCALE GENOMIC DNA]</scope>
    <source>
        <strain evidence="22">DSM 100970</strain>
    </source>
</reference>
<dbReference type="GO" id="GO:0003935">
    <property type="term" value="F:GTP cyclohydrolase II activity"/>
    <property type="evidence" value="ECO:0007669"/>
    <property type="project" value="UniProtKB-UniRule"/>
</dbReference>
<dbReference type="AlphaFoldDB" id="A0A2I7N6Z7"/>
<evidence type="ECO:0000256" key="13">
    <source>
        <dbReference type="ARBA" id="ARBA00022842"/>
    </source>
</evidence>
<dbReference type="Proteomes" id="UP000236655">
    <property type="component" value="Chromosome"/>
</dbReference>
<dbReference type="GO" id="GO:0008270">
    <property type="term" value="F:zinc ion binding"/>
    <property type="evidence" value="ECO:0007669"/>
    <property type="project" value="UniProtKB-UniRule"/>
</dbReference>
<comment type="catalytic activity">
    <reaction evidence="18 19">
        <text>GTP + 4 H2O = 2,5-diamino-6-hydroxy-4-(5-phosphoribosylamino)-pyrimidine + formate + 2 phosphate + 3 H(+)</text>
        <dbReference type="Rhea" id="RHEA:23704"/>
        <dbReference type="ChEBI" id="CHEBI:15377"/>
        <dbReference type="ChEBI" id="CHEBI:15378"/>
        <dbReference type="ChEBI" id="CHEBI:15740"/>
        <dbReference type="ChEBI" id="CHEBI:37565"/>
        <dbReference type="ChEBI" id="CHEBI:43474"/>
        <dbReference type="ChEBI" id="CHEBI:58614"/>
        <dbReference type="EC" id="3.5.4.25"/>
    </reaction>
</comment>
<feature type="domain" description="GTP cyclohydrolase II" evidence="20">
    <location>
        <begin position="205"/>
        <end position="368"/>
    </location>
</feature>
<feature type="binding site" evidence="19">
    <location>
        <position position="266"/>
    </location>
    <ligand>
        <name>Zn(2+)</name>
        <dbReference type="ChEBI" id="CHEBI:29105"/>
        <note>catalytic</note>
    </ligand>
</feature>
<keyword evidence="14 19" id="KW-0342">GTP-binding</keyword>
<dbReference type="FunFam" id="3.40.50.10990:FF:000002">
    <property type="entry name" value="GTP cyclohydrolase-2"/>
    <property type="match status" value="1"/>
</dbReference>
<feature type="binding site" evidence="19">
    <location>
        <position position="31"/>
    </location>
    <ligand>
        <name>D-ribulose 5-phosphate</name>
        <dbReference type="ChEBI" id="CHEBI:58121"/>
    </ligand>
</feature>
<keyword evidence="17 19" id="KW-0511">Multifunctional enzyme</keyword>
<gene>
    <name evidence="19" type="primary">ribBA</name>
    <name evidence="21" type="ORF">CUN60_07910</name>
</gene>
<feature type="binding site" evidence="19">
    <location>
        <position position="162"/>
    </location>
    <ligand>
        <name>D-ribulose 5-phosphate</name>
        <dbReference type="ChEBI" id="CHEBI:58121"/>
    </ligand>
</feature>
<comment type="pathway">
    <text evidence="4 19">Cofactor biosynthesis; riboflavin biosynthesis; 5-amino-6-(D-ribitylamino)uracil from GTP: step 1/4.</text>
</comment>
<sequence>MFNTIDEAIADLKLGKAIIVCDDENRENEGDFLAIAEKMTPETVNLMITHGKGLLCSPVGLEVAKRLGLEPMVRRNRDNMQTAFSQSIDHIDCTTGISAYERSLTLLKMADSKTAINDFRAPGHIFPLLAKKHGVMERPGHTEAAVDLARLAGCSEVAAICEIINPDGTMSRLPELIELAKKFELKLIHIKDLIDYRKLNDKLIERIASSKLPTKYGSFEMVGFRCIVDNQEAVALVKGNLDSNSVPLVRIHSECLTGDGFGSLRCDCGEQLAASLKQIEEEGGILIYLRQEGRGIGLLNKIKAYALQDQGMDTVEANLHLGFPDDMRDYYLAAQILRDLGISSINLLSNNPRKFSALEKYGVKIAGRKELIIPANQVNKDYLDVKVSKLGHML</sequence>
<dbReference type="NCBIfam" id="NF001591">
    <property type="entry name" value="PRK00393.1"/>
    <property type="match status" value="1"/>
</dbReference>
<dbReference type="Pfam" id="PF00925">
    <property type="entry name" value="GTP_cyclohydro2"/>
    <property type="match status" value="1"/>
</dbReference>
<feature type="binding site" evidence="19">
    <location>
        <position position="27"/>
    </location>
    <ligand>
        <name>Mg(2+)</name>
        <dbReference type="ChEBI" id="CHEBI:18420"/>
        <label>2</label>
    </ligand>
</feature>
<evidence type="ECO:0000256" key="19">
    <source>
        <dbReference type="HAMAP-Rule" id="MF_01283"/>
    </source>
</evidence>
<dbReference type="GO" id="GO:0008686">
    <property type="term" value="F:3,4-dihydroxy-2-butanone-4-phosphate synthase activity"/>
    <property type="evidence" value="ECO:0007669"/>
    <property type="project" value="UniProtKB-UniRule"/>
</dbReference>
<dbReference type="GO" id="GO:0000287">
    <property type="term" value="F:magnesium ion binding"/>
    <property type="evidence" value="ECO:0007669"/>
    <property type="project" value="UniProtKB-UniRule"/>
</dbReference>
<evidence type="ECO:0000256" key="18">
    <source>
        <dbReference type="ARBA" id="ARBA00049295"/>
    </source>
</evidence>
<evidence type="ECO:0000256" key="15">
    <source>
        <dbReference type="ARBA" id="ARBA00023211"/>
    </source>
</evidence>
<accession>A0A2I7N6Z7</accession>
<evidence type="ECO:0000256" key="16">
    <source>
        <dbReference type="ARBA" id="ARBA00023239"/>
    </source>
</evidence>
<keyword evidence="11 19" id="KW-0378">Hydrolase</keyword>
<comment type="function">
    <text evidence="19">Catalyzes the conversion of GTP to 2,5-diamino-6-ribosylamino-4(3H)-pyrimidinone 5'-phosphate (DARP), formate and pyrophosphate.</text>
</comment>
<evidence type="ECO:0000256" key="14">
    <source>
        <dbReference type="ARBA" id="ARBA00023134"/>
    </source>
</evidence>
<keyword evidence="13 19" id="KW-0460">Magnesium</keyword>
<feature type="active site" description="Proton acceptor; for GTP cyclohydrolase activity" evidence="19">
    <location>
        <position position="326"/>
    </location>
</feature>
<dbReference type="PANTHER" id="PTHR21327:SF18">
    <property type="entry name" value="3,4-DIHYDROXY-2-BUTANONE 4-PHOSPHATE SYNTHASE"/>
    <property type="match status" value="1"/>
</dbReference>
<comment type="cofactor">
    <cofactor evidence="2">
        <name>Mn(2+)</name>
        <dbReference type="ChEBI" id="CHEBI:29035"/>
    </cofactor>
</comment>
<dbReference type="NCBIfam" id="TIGR00505">
    <property type="entry name" value="ribA"/>
    <property type="match status" value="1"/>
</dbReference>
<feature type="binding site" evidence="19">
    <location>
        <position position="268"/>
    </location>
    <ligand>
        <name>Zn(2+)</name>
        <dbReference type="ChEBI" id="CHEBI:29105"/>
        <note>catalytic</note>
    </ligand>
</feature>
<dbReference type="Gene3D" id="3.90.870.10">
    <property type="entry name" value="DHBP synthase"/>
    <property type="match status" value="1"/>
</dbReference>
<evidence type="ECO:0000256" key="3">
    <source>
        <dbReference type="ARBA" id="ARBA00002284"/>
    </source>
</evidence>
<feature type="binding site" evidence="19">
    <location>
        <position position="27"/>
    </location>
    <ligand>
        <name>Mg(2+)</name>
        <dbReference type="ChEBI" id="CHEBI:18420"/>
        <label>1</label>
    </ligand>
</feature>
<dbReference type="Gene3D" id="3.40.50.10990">
    <property type="entry name" value="GTP cyclohydrolase II"/>
    <property type="match status" value="1"/>
</dbReference>
<comment type="cofactor">
    <cofactor evidence="19">
        <name>Mg(2+)</name>
        <dbReference type="ChEBI" id="CHEBI:18420"/>
    </cofactor>
    <cofactor evidence="19">
        <name>Mn(2+)</name>
        <dbReference type="ChEBI" id="CHEBI:29035"/>
    </cofactor>
    <text evidence="19">Binds 2 divalent metal cations per subunit. Magnesium or manganese.</text>
</comment>
<keyword evidence="10 19" id="KW-0547">Nucleotide-binding</keyword>
<dbReference type="GO" id="GO:0009231">
    <property type="term" value="P:riboflavin biosynthetic process"/>
    <property type="evidence" value="ECO:0007669"/>
    <property type="project" value="UniProtKB-UniRule"/>
</dbReference>
<comment type="function">
    <text evidence="3 19">Catalyzes the conversion of D-ribulose 5-phosphate to formate and 3,4-dihydroxy-2-butanone 4-phosphate.</text>
</comment>
<dbReference type="GO" id="GO:0030145">
    <property type="term" value="F:manganese ion binding"/>
    <property type="evidence" value="ECO:0007669"/>
    <property type="project" value="UniProtKB-UniRule"/>
</dbReference>
<dbReference type="SUPFAM" id="SSF55821">
    <property type="entry name" value="YrdC/RibB"/>
    <property type="match status" value="1"/>
</dbReference>
<dbReference type="PIRSF" id="PIRSF001259">
    <property type="entry name" value="RibA"/>
    <property type="match status" value="1"/>
</dbReference>
<keyword evidence="22" id="KW-1185">Reference proteome</keyword>
<feature type="site" description="Essential for DHBP synthase activity" evidence="19">
    <location>
        <position position="162"/>
    </location>
</feature>
<evidence type="ECO:0000256" key="1">
    <source>
        <dbReference type="ARBA" id="ARBA00000141"/>
    </source>
</evidence>
<dbReference type="EC" id="3.5.4.25" evidence="19"/>
<dbReference type="Pfam" id="PF00926">
    <property type="entry name" value="DHBP_synthase"/>
    <property type="match status" value="1"/>
</dbReference>
<dbReference type="InterPro" id="IPR000926">
    <property type="entry name" value="RibA"/>
</dbReference>
<dbReference type="EMBL" id="CP024847">
    <property type="protein sequence ID" value="AUR52222.1"/>
    <property type="molecule type" value="Genomic_DNA"/>
</dbReference>
<dbReference type="InterPro" id="IPR032677">
    <property type="entry name" value="GTP_cyclohydro_II"/>
</dbReference>
<dbReference type="SUPFAM" id="SSF142695">
    <property type="entry name" value="RibA-like"/>
    <property type="match status" value="1"/>
</dbReference>
<evidence type="ECO:0000256" key="11">
    <source>
        <dbReference type="ARBA" id="ARBA00022801"/>
    </source>
</evidence>
<feature type="binding site" evidence="19">
    <location>
        <position position="349"/>
    </location>
    <ligand>
        <name>GTP</name>
        <dbReference type="ChEBI" id="CHEBI:37565"/>
    </ligand>
</feature>
<name>A0A2I7N6Z7_9NEIS</name>
<feature type="binding site" evidence="19">
    <location>
        <begin position="138"/>
        <end position="142"/>
    </location>
    <ligand>
        <name>D-ribulose 5-phosphate</name>
        <dbReference type="ChEBI" id="CHEBI:58121"/>
    </ligand>
</feature>
<feature type="binding site" evidence="19">
    <location>
        <position position="314"/>
    </location>
    <ligand>
        <name>GTP</name>
        <dbReference type="ChEBI" id="CHEBI:37565"/>
    </ligand>
</feature>
<dbReference type="HAMAP" id="MF_01283">
    <property type="entry name" value="RibBA"/>
    <property type="match status" value="1"/>
</dbReference>
<feature type="binding site" evidence="19">
    <location>
        <position position="141"/>
    </location>
    <ligand>
        <name>Mg(2+)</name>
        <dbReference type="ChEBI" id="CHEBI:18420"/>
        <label>2</label>
    </ligand>
</feature>
<keyword evidence="16 19" id="KW-0456">Lyase</keyword>
<feature type="binding site" evidence="19">
    <location>
        <position position="255"/>
    </location>
    <ligand>
        <name>Zn(2+)</name>
        <dbReference type="ChEBI" id="CHEBI:29105"/>
        <note>catalytic</note>
    </ligand>
</feature>
<comment type="cofactor">
    <cofactor evidence="19">
        <name>Zn(2+)</name>
        <dbReference type="ChEBI" id="CHEBI:29105"/>
    </cofactor>
    <text evidence="19">Binds 1 zinc ion per subunit.</text>
</comment>
<dbReference type="InterPro" id="IPR000422">
    <property type="entry name" value="DHBP_synthase_RibB"/>
</dbReference>
<feature type="binding site" evidence="19">
    <location>
        <begin position="26"/>
        <end position="27"/>
    </location>
    <ligand>
        <name>D-ribulose 5-phosphate</name>
        <dbReference type="ChEBI" id="CHEBI:58121"/>
    </ligand>
</feature>
<proteinExistence type="inferred from homology"/>
<dbReference type="PANTHER" id="PTHR21327">
    <property type="entry name" value="GTP CYCLOHYDROLASE II-RELATED"/>
    <property type="match status" value="1"/>
</dbReference>
<feature type="binding site" evidence="19">
    <location>
        <position position="354"/>
    </location>
    <ligand>
        <name>GTP</name>
        <dbReference type="ChEBI" id="CHEBI:37565"/>
    </ligand>
</feature>
<evidence type="ECO:0000256" key="4">
    <source>
        <dbReference type="ARBA" id="ARBA00004853"/>
    </source>
</evidence>
<dbReference type="OrthoDB" id="9793111at2"/>
<comment type="similarity">
    <text evidence="6 19">In the N-terminal section; belongs to the DHBP synthase family.</text>
</comment>
<evidence type="ECO:0000313" key="21">
    <source>
        <dbReference type="EMBL" id="AUR52222.1"/>
    </source>
</evidence>
<dbReference type="InterPro" id="IPR016299">
    <property type="entry name" value="Riboflavin_synth_RibBA"/>
</dbReference>
<comment type="similarity">
    <text evidence="7 19">In the C-terminal section; belongs to the GTP cyclohydrolase II family.</text>
</comment>
<feature type="binding site" evidence="19">
    <location>
        <begin position="250"/>
        <end position="254"/>
    </location>
    <ligand>
        <name>GTP</name>
        <dbReference type="ChEBI" id="CHEBI:37565"/>
    </ligand>
</feature>
<dbReference type="FunFam" id="3.90.870.10:FF:000001">
    <property type="entry name" value="Riboflavin biosynthesis protein RibBA"/>
    <property type="match status" value="1"/>
</dbReference>
<keyword evidence="15 19" id="KW-0464">Manganese</keyword>
<comment type="catalytic activity">
    <reaction evidence="1 19">
        <text>D-ribulose 5-phosphate = (2S)-2-hydroxy-3-oxobutyl phosphate + formate + H(+)</text>
        <dbReference type="Rhea" id="RHEA:18457"/>
        <dbReference type="ChEBI" id="CHEBI:15378"/>
        <dbReference type="ChEBI" id="CHEBI:15740"/>
        <dbReference type="ChEBI" id="CHEBI:58121"/>
        <dbReference type="ChEBI" id="CHEBI:58830"/>
        <dbReference type="EC" id="4.1.99.12"/>
    </reaction>
</comment>
<evidence type="ECO:0000256" key="5">
    <source>
        <dbReference type="ARBA" id="ARBA00004904"/>
    </source>
</evidence>
<dbReference type="HAMAP" id="MF_00179">
    <property type="entry name" value="RibA"/>
    <property type="match status" value="1"/>
</dbReference>
<protein>
    <recommendedName>
        <fullName evidence="19">Riboflavin biosynthesis protein RibBA</fullName>
    </recommendedName>
    <domain>
        <recommendedName>
            <fullName evidence="19">3,4-dihydroxy-2-butanone 4-phosphate synthase</fullName>
            <shortName evidence="19">DHBP synthase</shortName>
            <ecNumber evidence="19">4.1.99.12</ecNumber>
        </recommendedName>
    </domain>
    <domain>
        <recommendedName>
            <fullName evidence="19">GTP cyclohydrolase-2</fullName>
            <ecNumber evidence="19">3.5.4.25</ecNumber>
        </recommendedName>
        <alternativeName>
            <fullName evidence="19">GTP cyclohydrolase II</fullName>
        </alternativeName>
    </domain>
</protein>
<evidence type="ECO:0000256" key="10">
    <source>
        <dbReference type="ARBA" id="ARBA00022741"/>
    </source>
</evidence>
<dbReference type="GO" id="GO:0005829">
    <property type="term" value="C:cytosol"/>
    <property type="evidence" value="ECO:0007669"/>
    <property type="project" value="TreeGrafter"/>
</dbReference>
<dbReference type="KEGG" id="nba:CUN60_07910"/>
<comment type="pathway">
    <text evidence="5 19">Cofactor biosynthesis; riboflavin biosynthesis; 2-hydroxy-3-oxobutyl phosphate from D-ribulose 5-phosphate: step 1/1.</text>
</comment>
<feature type="binding site" evidence="19">
    <location>
        <begin position="292"/>
        <end position="294"/>
    </location>
    <ligand>
        <name>GTP</name>
        <dbReference type="ChEBI" id="CHEBI:37565"/>
    </ligand>
</feature>
<dbReference type="UniPathway" id="UPA00275">
    <property type="reaction ID" value="UER00399"/>
</dbReference>
<evidence type="ECO:0000313" key="22">
    <source>
        <dbReference type="Proteomes" id="UP000236655"/>
    </source>
</evidence>
<keyword evidence="12 19" id="KW-0862">Zinc</keyword>
<evidence type="ECO:0000259" key="20">
    <source>
        <dbReference type="Pfam" id="PF00925"/>
    </source>
</evidence>
<feature type="site" description="Essential for DHBP synthase activity" evidence="19">
    <location>
        <position position="124"/>
    </location>
</feature>
<evidence type="ECO:0000256" key="12">
    <source>
        <dbReference type="ARBA" id="ARBA00022833"/>
    </source>
</evidence>
<dbReference type="InterPro" id="IPR017945">
    <property type="entry name" value="DHBP_synth_RibB-like_a/b_dom"/>
</dbReference>
<feature type="active site" description="Nucleophile; for GTP cyclohydrolase activity" evidence="19">
    <location>
        <position position="328"/>
    </location>
</feature>
<evidence type="ECO:0000256" key="7">
    <source>
        <dbReference type="ARBA" id="ARBA00008976"/>
    </source>
</evidence>
<keyword evidence="9 19" id="KW-0479">Metal-binding</keyword>
<dbReference type="CDD" id="cd00641">
    <property type="entry name" value="GTP_cyclohydro2"/>
    <property type="match status" value="1"/>
</dbReference>
<dbReference type="NCBIfam" id="TIGR00506">
    <property type="entry name" value="ribB"/>
    <property type="match status" value="1"/>
</dbReference>
<evidence type="ECO:0000256" key="2">
    <source>
        <dbReference type="ARBA" id="ARBA00001936"/>
    </source>
</evidence>
<dbReference type="EC" id="4.1.99.12" evidence="19"/>